<dbReference type="RefSeq" id="WP_011011018.1">
    <property type="nucleotide sequence ID" value="NC_003383.1"/>
</dbReference>
<dbReference type="Gene3D" id="3.40.50.450">
    <property type="match status" value="1"/>
</dbReference>
<reference evidence="2" key="1">
    <citation type="journal article" date="2001" name="Science">
        <title>Comparative genomics of Listeria species.</title>
        <authorList>
            <person name="Glaser P."/>
            <person name="Frangeul L."/>
            <person name="Buchrieser C."/>
            <person name="Rusniok C."/>
            <person name="Amend A."/>
            <person name="Baquero F."/>
            <person name="Berche P."/>
            <person name="Bloecker H."/>
            <person name="Brandt P."/>
            <person name="Chakraborty T."/>
            <person name="Charbit A."/>
            <person name="Chetouani F."/>
            <person name="Couve E."/>
            <person name="de Daruvar A."/>
            <person name="Dehoux P."/>
            <person name="Domann E."/>
            <person name="Dominguez-Bernal G."/>
            <person name="Duchaud E."/>
            <person name="Durant L."/>
            <person name="Dussurget O."/>
            <person name="Entian K.-D."/>
            <person name="Fsihi H."/>
            <person name="Garcia-del Portillo F."/>
            <person name="Garrido P."/>
            <person name="Gautier L."/>
            <person name="Goebel W."/>
            <person name="Gomez-Lopez N."/>
            <person name="Hain T."/>
            <person name="Hauf J."/>
            <person name="Jackson D."/>
            <person name="Jones L.-M."/>
            <person name="Kaerst U."/>
            <person name="Kreft J."/>
            <person name="Kuhn M."/>
            <person name="Kunst F."/>
            <person name="Kurapkat G."/>
            <person name="Madueno E."/>
            <person name="Maitournam A."/>
            <person name="Mata Vicente J."/>
            <person name="Ng E."/>
            <person name="Nedjari H."/>
            <person name="Nordsiek G."/>
            <person name="Novella S."/>
            <person name="de Pablos B."/>
            <person name="Perez-Diaz J.-C."/>
            <person name="Purcell R."/>
            <person name="Remmel B."/>
            <person name="Rose M."/>
            <person name="Schlueter T."/>
            <person name="Simoes N."/>
            <person name="Tierrez A."/>
            <person name="Vazquez-Boland J.-A."/>
            <person name="Voss H."/>
            <person name="Wehland J."/>
            <person name="Cossart P."/>
        </authorList>
    </citation>
    <scope>NUCLEOTIDE SEQUENCE [LARGE SCALE GENOMIC DNA]</scope>
    <source>
        <strain evidence="2">ATCC BAA-680 / CLIP 11262</strain>
    </source>
</reference>
<dbReference type="eggNOG" id="COG2189">
    <property type="taxonomic scope" value="Bacteria"/>
</dbReference>
<evidence type="ECO:0000313" key="1">
    <source>
        <dbReference type="EMBL" id="CAC42011.1"/>
    </source>
</evidence>
<geneLocation type="plasmid" evidence="1 2">
    <name>pLI100</name>
</geneLocation>
<dbReference type="Proteomes" id="UP000002513">
    <property type="component" value="Plasmid pLI100"/>
</dbReference>
<dbReference type="EMBL" id="AL592102">
    <property type="protein sequence ID" value="CAC42011.1"/>
    <property type="molecule type" value="Genomic_DNA"/>
</dbReference>
<accession>Q926N9</accession>
<dbReference type="AlphaFoldDB" id="Q926N9"/>
<organism evidence="1 2">
    <name type="scientific">Listeria innocua serovar 6a (strain ATCC BAA-680 / CLIP 11262)</name>
    <dbReference type="NCBI Taxonomy" id="272626"/>
    <lineage>
        <taxon>Bacteria</taxon>
        <taxon>Bacillati</taxon>
        <taxon>Bacillota</taxon>
        <taxon>Bacilli</taxon>
        <taxon>Bacillales</taxon>
        <taxon>Listeriaceae</taxon>
        <taxon>Listeria</taxon>
    </lineage>
</organism>
<dbReference type="KEGG" id="lin:pli0013"/>
<keyword evidence="1" id="KW-0614">Plasmid</keyword>
<evidence type="ECO:0000313" key="2">
    <source>
        <dbReference type="Proteomes" id="UP000002513"/>
    </source>
</evidence>
<gene>
    <name evidence="1" type="ordered locus">pli0013</name>
</gene>
<name>Q926N9_LISIN</name>
<proteinExistence type="predicted"/>
<dbReference type="HOGENOM" id="CLU_096820_0_0_9"/>
<sequence>MKIFIAGPRAIKALNGNVKKRIENIINQNFNIIVGDANGVDKQVQQFCFEHQYTSVTVFASNGKARNNVGEWEVNNVEVDPTVKGFDFYAAKDLAMVKSADYGFMIWNGKSKGTLNNIYNLVKLNKRVLVYLTITKEFYVIKSLEEIELLKSEPLFLNKSVNKEPDFEQIKLF</sequence>
<protein>
    <submittedName>
        <fullName evidence="1">Pli0013 protein</fullName>
    </submittedName>
</protein>
<dbReference type="OrthoDB" id="1822996at2"/>